<organism evidence="2 3">
    <name type="scientific">Paenibacillus uliginis N3/975</name>
    <dbReference type="NCBI Taxonomy" id="1313296"/>
    <lineage>
        <taxon>Bacteria</taxon>
        <taxon>Bacillati</taxon>
        <taxon>Bacillota</taxon>
        <taxon>Bacilli</taxon>
        <taxon>Bacillales</taxon>
        <taxon>Paenibacillaceae</taxon>
        <taxon>Paenibacillus</taxon>
    </lineage>
</organism>
<evidence type="ECO:0000259" key="1">
    <source>
        <dbReference type="Pfam" id="PF00535"/>
    </source>
</evidence>
<keyword evidence="3" id="KW-1185">Reference proteome</keyword>
<accession>A0A1X7H7X5</accession>
<dbReference type="Pfam" id="PF00535">
    <property type="entry name" value="Glycos_transf_2"/>
    <property type="match status" value="1"/>
</dbReference>
<dbReference type="AlphaFoldDB" id="A0A1X7H7X5"/>
<evidence type="ECO:0000313" key="2">
    <source>
        <dbReference type="EMBL" id="SMF81391.1"/>
    </source>
</evidence>
<dbReference type="InterPro" id="IPR001173">
    <property type="entry name" value="Glyco_trans_2-like"/>
</dbReference>
<dbReference type="RefSeq" id="WP_208918832.1">
    <property type="nucleotide sequence ID" value="NZ_LT840184.1"/>
</dbReference>
<name>A0A1X7H7X5_9BACL</name>
<dbReference type="PANTHER" id="PTHR43179:SF7">
    <property type="entry name" value="RHAMNOSYLTRANSFERASE WBBL"/>
    <property type="match status" value="1"/>
</dbReference>
<keyword evidence="2" id="KW-0808">Transferase</keyword>
<dbReference type="InterPro" id="IPR029044">
    <property type="entry name" value="Nucleotide-diphossugar_trans"/>
</dbReference>
<dbReference type="SUPFAM" id="SSF53448">
    <property type="entry name" value="Nucleotide-diphospho-sugar transferases"/>
    <property type="match status" value="1"/>
</dbReference>
<dbReference type="EMBL" id="LT840184">
    <property type="protein sequence ID" value="SMF81391.1"/>
    <property type="molecule type" value="Genomic_DNA"/>
</dbReference>
<feature type="domain" description="Glycosyltransferase 2-like" evidence="1">
    <location>
        <begin position="7"/>
        <end position="115"/>
    </location>
</feature>
<protein>
    <submittedName>
        <fullName evidence="2">Glycosyltransferase, GT2 family</fullName>
    </submittedName>
</protein>
<evidence type="ECO:0000313" key="3">
    <source>
        <dbReference type="Proteomes" id="UP000192940"/>
    </source>
</evidence>
<proteinExistence type="predicted"/>
<dbReference type="Proteomes" id="UP000192940">
    <property type="component" value="Chromosome I"/>
</dbReference>
<sequence>MSDSLTSIVVLTKDRLDLTKRCVESVIRNTDIPFEWIFIDNGSKDDTIEYLQTVQNAIVIQNSENKGFAAGCNQGIVAASGKYIVLLNNDTVVTPGWLSKLHMWLKRVPSIGIVGPVSNFVAPIQRVDDAVYQSLEELDAYAEKRSLLFKEKGFYPHRLTGLCMLFPVELVNRIGGMDERFFPGNYEDDDFCIRARISGYTLWVAQDVFIHHEGHGTFGGRDITYKLSSLKNADKFRQKWSVGRSAFEIDQCGYNPSDIVTREVHFIPARHVEKL</sequence>
<dbReference type="Gene3D" id="3.90.550.10">
    <property type="entry name" value="Spore Coat Polysaccharide Biosynthesis Protein SpsA, Chain A"/>
    <property type="match status" value="1"/>
</dbReference>
<reference evidence="2 3" key="1">
    <citation type="submission" date="2017-04" db="EMBL/GenBank/DDBJ databases">
        <authorList>
            <person name="Afonso C.L."/>
            <person name="Miller P.J."/>
            <person name="Scott M.A."/>
            <person name="Spackman E."/>
            <person name="Goraichik I."/>
            <person name="Dimitrov K.M."/>
            <person name="Suarez D.L."/>
            <person name="Swayne D.E."/>
        </authorList>
    </citation>
    <scope>NUCLEOTIDE SEQUENCE [LARGE SCALE GENOMIC DNA]</scope>
    <source>
        <strain evidence="2 3">N3/975</strain>
    </source>
</reference>
<dbReference type="CDD" id="cd04186">
    <property type="entry name" value="GT_2_like_c"/>
    <property type="match status" value="1"/>
</dbReference>
<dbReference type="PANTHER" id="PTHR43179">
    <property type="entry name" value="RHAMNOSYLTRANSFERASE WBBL"/>
    <property type="match status" value="1"/>
</dbReference>
<gene>
    <name evidence="2" type="ORF">SAMN05661091_1986</name>
</gene>
<dbReference type="STRING" id="1313296.SAMN05661091_1986"/>
<dbReference type="GO" id="GO:0016740">
    <property type="term" value="F:transferase activity"/>
    <property type="evidence" value="ECO:0007669"/>
    <property type="project" value="UniProtKB-KW"/>
</dbReference>